<evidence type="ECO:0000313" key="2">
    <source>
        <dbReference type="Proteomes" id="UP000325313"/>
    </source>
</evidence>
<dbReference type="Proteomes" id="UP000325313">
    <property type="component" value="Unassembled WGS sequence"/>
</dbReference>
<sequence>MQATSEAIAHLVLYLDSGCRERWPKQAPVVNDVALPFDEFQHIPGYTVVVLFFPIMRSRRLQHSGYYQLPYRLANWGVLLVHATALTPDELGGRLFDLISYNFEPKCASHGSFIAGLSRFVDLSTS</sequence>
<name>A0A5B0QVU5_PUCGR</name>
<dbReference type="AlphaFoldDB" id="A0A5B0QVU5"/>
<protein>
    <submittedName>
        <fullName evidence="1">Uncharacterized protein</fullName>
    </submittedName>
</protein>
<comment type="caution">
    <text evidence="1">The sequence shown here is derived from an EMBL/GenBank/DDBJ whole genome shotgun (WGS) entry which is preliminary data.</text>
</comment>
<evidence type="ECO:0000313" key="1">
    <source>
        <dbReference type="EMBL" id="KAA1117045.1"/>
    </source>
</evidence>
<dbReference type="EMBL" id="VDEP01000270">
    <property type="protein sequence ID" value="KAA1117045.1"/>
    <property type="molecule type" value="Genomic_DNA"/>
</dbReference>
<reference evidence="1 2" key="1">
    <citation type="submission" date="2019-05" db="EMBL/GenBank/DDBJ databases">
        <title>Emergence of the Ug99 lineage of the wheat stem rust pathogen through somatic hybridization.</title>
        <authorList>
            <person name="Li F."/>
            <person name="Upadhyaya N.M."/>
            <person name="Sperschneider J."/>
            <person name="Matny O."/>
            <person name="Nguyen-Phuc H."/>
            <person name="Mago R."/>
            <person name="Raley C."/>
            <person name="Miller M.E."/>
            <person name="Silverstein K.A.T."/>
            <person name="Henningsen E."/>
            <person name="Hirsch C.D."/>
            <person name="Visser B."/>
            <person name="Pretorius Z.A."/>
            <person name="Steffenson B.J."/>
            <person name="Schwessinger B."/>
            <person name="Dodds P.N."/>
            <person name="Figueroa M."/>
        </authorList>
    </citation>
    <scope>NUCLEOTIDE SEQUENCE [LARGE SCALE GENOMIC DNA]</scope>
    <source>
        <strain evidence="1 2">Ug99</strain>
    </source>
</reference>
<gene>
    <name evidence="1" type="ORF">PGTUg99_034732</name>
</gene>
<organism evidence="1 2">
    <name type="scientific">Puccinia graminis f. sp. tritici</name>
    <dbReference type="NCBI Taxonomy" id="56615"/>
    <lineage>
        <taxon>Eukaryota</taxon>
        <taxon>Fungi</taxon>
        <taxon>Dikarya</taxon>
        <taxon>Basidiomycota</taxon>
        <taxon>Pucciniomycotina</taxon>
        <taxon>Pucciniomycetes</taxon>
        <taxon>Pucciniales</taxon>
        <taxon>Pucciniaceae</taxon>
        <taxon>Puccinia</taxon>
    </lineage>
</organism>
<proteinExistence type="predicted"/>
<accession>A0A5B0QVU5</accession>